<evidence type="ECO:0000313" key="2">
    <source>
        <dbReference type="Proteomes" id="UP000585050"/>
    </source>
</evidence>
<organism evidence="1 2">
    <name type="scientific">Flammeovirga agarivorans</name>
    <dbReference type="NCBI Taxonomy" id="2726742"/>
    <lineage>
        <taxon>Bacteria</taxon>
        <taxon>Pseudomonadati</taxon>
        <taxon>Bacteroidota</taxon>
        <taxon>Cytophagia</taxon>
        <taxon>Cytophagales</taxon>
        <taxon>Flammeovirgaceae</taxon>
        <taxon>Flammeovirga</taxon>
    </lineage>
</organism>
<comment type="caution">
    <text evidence="1">The sequence shown here is derived from an EMBL/GenBank/DDBJ whole genome shotgun (WGS) entry which is preliminary data.</text>
</comment>
<proteinExistence type="predicted"/>
<dbReference type="Proteomes" id="UP000585050">
    <property type="component" value="Unassembled WGS sequence"/>
</dbReference>
<protein>
    <submittedName>
        <fullName evidence="1">Uncharacterized protein</fullName>
    </submittedName>
</protein>
<dbReference type="EMBL" id="JABAIL010000016">
    <property type="protein sequence ID" value="NLR94943.1"/>
    <property type="molecule type" value="Genomic_DNA"/>
</dbReference>
<reference evidence="1 2" key="1">
    <citation type="submission" date="2020-04" db="EMBL/GenBank/DDBJ databases">
        <title>Flammeovirga sp. SR4, a novel species isolated from seawater.</title>
        <authorList>
            <person name="Wang X."/>
        </authorList>
    </citation>
    <scope>NUCLEOTIDE SEQUENCE [LARGE SCALE GENOMIC DNA]</scope>
    <source>
        <strain evidence="1 2">SR4</strain>
    </source>
</reference>
<dbReference type="AlphaFoldDB" id="A0A7X8SRJ2"/>
<evidence type="ECO:0000313" key="1">
    <source>
        <dbReference type="EMBL" id="NLR94943.1"/>
    </source>
</evidence>
<dbReference type="RefSeq" id="WP_168885652.1">
    <property type="nucleotide sequence ID" value="NZ_JABAIL010000016.1"/>
</dbReference>
<accession>A0A7X8SRJ2</accession>
<keyword evidence="2" id="KW-1185">Reference proteome</keyword>
<sequence>MENEFLNILGSLWGTDIAYQESPETTKLILKAMEKAFALGRQDNFIQVDLQTPSELIPVLAKISHLSSLGTSEYYEVVYYSESGWNSYAGSKTFDDGEKVLSWKYCT</sequence>
<gene>
    <name evidence="1" type="ORF">HGP29_27300</name>
</gene>
<name>A0A7X8SRJ2_9BACT</name>